<dbReference type="Pfam" id="PF00476">
    <property type="entry name" value="DNA_pol_A"/>
    <property type="match status" value="1"/>
</dbReference>
<dbReference type="GO" id="GO:0003677">
    <property type="term" value="F:DNA binding"/>
    <property type="evidence" value="ECO:0007669"/>
    <property type="project" value="InterPro"/>
</dbReference>
<dbReference type="InterPro" id="IPR036895">
    <property type="entry name" value="Uracil-DNA_glycosylase-like_sf"/>
</dbReference>
<dbReference type="InterPro" id="IPR002298">
    <property type="entry name" value="DNA_polymerase_A"/>
</dbReference>
<comment type="caution">
    <text evidence="4">The sequence shown here is derived from an EMBL/GenBank/DDBJ whole genome shotgun (WGS) entry which is preliminary data.</text>
</comment>
<evidence type="ECO:0000259" key="3">
    <source>
        <dbReference type="SMART" id="SM00986"/>
    </source>
</evidence>
<name>A0A0F9T7V4_9ZZZZ</name>
<dbReference type="GO" id="GO:0006261">
    <property type="term" value="P:DNA-templated DNA replication"/>
    <property type="evidence" value="ECO:0007669"/>
    <property type="project" value="InterPro"/>
</dbReference>
<keyword evidence="1" id="KW-0235">DNA replication</keyword>
<dbReference type="InterPro" id="IPR001098">
    <property type="entry name" value="DNA-dir_DNA_pol_A_palm_dom"/>
</dbReference>
<feature type="domain" description="Uracil-DNA glycosylase-like" evidence="3">
    <location>
        <begin position="7"/>
        <end position="164"/>
    </location>
</feature>
<evidence type="ECO:0008006" key="5">
    <source>
        <dbReference type="Google" id="ProtNLM"/>
    </source>
</evidence>
<dbReference type="Gene3D" id="3.30.70.370">
    <property type="match status" value="1"/>
</dbReference>
<dbReference type="Gene3D" id="1.10.150.20">
    <property type="entry name" value="5' to 3' exonuclease, C-terminal subdomain"/>
    <property type="match status" value="1"/>
</dbReference>
<dbReference type="PANTHER" id="PTHR10133">
    <property type="entry name" value="DNA POLYMERASE I"/>
    <property type="match status" value="1"/>
</dbReference>
<dbReference type="Gene3D" id="3.30.420.10">
    <property type="entry name" value="Ribonuclease H-like superfamily/Ribonuclease H"/>
    <property type="match status" value="1"/>
</dbReference>
<dbReference type="Pfam" id="PF03167">
    <property type="entry name" value="UDG"/>
    <property type="match status" value="1"/>
</dbReference>
<dbReference type="SMART" id="SM00986">
    <property type="entry name" value="UDG"/>
    <property type="match status" value="1"/>
</dbReference>
<dbReference type="Gene3D" id="3.40.470.10">
    <property type="entry name" value="Uracil-DNA glycosylase-like domain"/>
    <property type="match status" value="1"/>
</dbReference>
<sequence length="778" mass="88779">MRGTVVPFIGPSKAKIFIVGEAPGGQEEIEGKPFVGGSGRLLNRLLMEVGLVREECMIGNVMRMRPPGNNFAHFYADKQMRIPTQQLVEGVKYLKESIRECNPNIVLALGNEALYALMGHRGITNWRGSILFNKTVGCKVLPTLHPASLLRAWDNLPLVMFDFRRLKEESATPDYELPKREFILQPTYEKVMQVLDTVGNAGMVAFDVETDMVNHITAIAFATSPFHVISIPFTIHSGAPYWKFEEESEIWARIKYILEDEKVRKVAQNAQFDIIMHRVNPRRIHVKGLELDTMCAFHTLYPEMAASRSQLTEKTRIGGGKTLGLISGVYTKQPYYKHWAHTSDDKQFWKYNAMDAAVTYESAIAIKKEMKEFGVTKFYYKYVHPLIDILLEMQLRGVRIDQEVRVKASEDYARETEELQGKLDKAVGRPVNVMSPLQMKQLLYTDLNLPVKYKRGTTNVTADEEALKDLAKKYPSPVFDFILKIRHNRKIMGTYLVDKGGMDGRMRCSYVIGGTETGRLSSRKSVFGTGTNLQNIPTGVCRKMFVSDEDKVFIQADLSQAEARVVAYLSEEERLIDLFKQGGDVHTQNAAWVYGKECEEVTPDERALAKRLVHASHYGIGGRAFAYYANIQQREAQILLSKYFDTFPNIRAWQLRVQSELSRSRTMTTPLGRKRTFFGRWGEQLFREAYAFVPQSTVTDTLNLAMIKLYNTHPDVEFMLQVHDAFVLQCDKDEVEDWISDVKHVFDIPILINGRELVIPVDIKVGVNWDEMKKLGVE</sequence>
<proteinExistence type="predicted"/>
<evidence type="ECO:0000313" key="4">
    <source>
        <dbReference type="EMBL" id="KKN45066.1"/>
    </source>
</evidence>
<evidence type="ECO:0000259" key="2">
    <source>
        <dbReference type="SMART" id="SM00482"/>
    </source>
</evidence>
<dbReference type="Pfam" id="PF01612">
    <property type="entry name" value="DNA_pol_A_exo1"/>
    <property type="match status" value="1"/>
</dbReference>
<dbReference type="EMBL" id="LAZR01001413">
    <property type="protein sequence ID" value="KKN45066.1"/>
    <property type="molecule type" value="Genomic_DNA"/>
</dbReference>
<dbReference type="AlphaFoldDB" id="A0A0F9T7V4"/>
<evidence type="ECO:0000256" key="1">
    <source>
        <dbReference type="ARBA" id="ARBA00022705"/>
    </source>
</evidence>
<dbReference type="GO" id="GO:0003887">
    <property type="term" value="F:DNA-directed DNA polymerase activity"/>
    <property type="evidence" value="ECO:0007669"/>
    <property type="project" value="InterPro"/>
</dbReference>
<dbReference type="InterPro" id="IPR005122">
    <property type="entry name" value="Uracil-DNA_glycosylase-like"/>
</dbReference>
<dbReference type="SMART" id="SM00987">
    <property type="entry name" value="UreE_C"/>
    <property type="match status" value="1"/>
</dbReference>
<reference evidence="4" key="1">
    <citation type="journal article" date="2015" name="Nature">
        <title>Complex archaea that bridge the gap between prokaryotes and eukaryotes.</title>
        <authorList>
            <person name="Spang A."/>
            <person name="Saw J.H."/>
            <person name="Jorgensen S.L."/>
            <person name="Zaremba-Niedzwiedzka K."/>
            <person name="Martijn J."/>
            <person name="Lind A.E."/>
            <person name="van Eijk R."/>
            <person name="Schleper C."/>
            <person name="Guy L."/>
            <person name="Ettema T.J."/>
        </authorList>
    </citation>
    <scope>NUCLEOTIDE SEQUENCE</scope>
</reference>
<gene>
    <name evidence="4" type="ORF">LCGC14_0686910</name>
</gene>
<dbReference type="PRINTS" id="PR00868">
    <property type="entry name" value="DNAPOLI"/>
</dbReference>
<feature type="domain" description="DNA-directed DNA polymerase family A palm" evidence="2">
    <location>
        <begin position="541"/>
        <end position="734"/>
    </location>
</feature>
<dbReference type="PANTHER" id="PTHR10133:SF27">
    <property type="entry name" value="DNA POLYMERASE NU"/>
    <property type="match status" value="1"/>
</dbReference>
<dbReference type="SUPFAM" id="SSF56672">
    <property type="entry name" value="DNA/RNA polymerases"/>
    <property type="match status" value="1"/>
</dbReference>
<protein>
    <recommendedName>
        <fullName evidence="5">Uracil-DNA glycosylase-like domain-containing protein</fullName>
    </recommendedName>
</protein>
<dbReference type="SMART" id="SM00482">
    <property type="entry name" value="POLAc"/>
    <property type="match status" value="1"/>
</dbReference>
<dbReference type="GO" id="GO:0006302">
    <property type="term" value="P:double-strand break repair"/>
    <property type="evidence" value="ECO:0007669"/>
    <property type="project" value="TreeGrafter"/>
</dbReference>
<dbReference type="InterPro" id="IPR012337">
    <property type="entry name" value="RNaseH-like_sf"/>
</dbReference>
<accession>A0A0F9T7V4</accession>
<dbReference type="InterPro" id="IPR043502">
    <property type="entry name" value="DNA/RNA_pol_sf"/>
</dbReference>
<dbReference type="InterPro" id="IPR036397">
    <property type="entry name" value="RNaseH_sf"/>
</dbReference>
<dbReference type="Gene3D" id="1.20.1060.10">
    <property type="entry name" value="Taq DNA Polymerase, Chain T, domain 4"/>
    <property type="match status" value="1"/>
</dbReference>
<dbReference type="SUPFAM" id="SSF52141">
    <property type="entry name" value="Uracil-DNA glycosylase-like"/>
    <property type="match status" value="1"/>
</dbReference>
<dbReference type="CDD" id="cd10030">
    <property type="entry name" value="UDG-F4_TTUDGA_SPO1dp_like"/>
    <property type="match status" value="1"/>
</dbReference>
<dbReference type="SUPFAM" id="SSF53098">
    <property type="entry name" value="Ribonuclease H-like"/>
    <property type="match status" value="1"/>
</dbReference>
<dbReference type="InterPro" id="IPR002562">
    <property type="entry name" value="3'-5'_exonuclease_dom"/>
</dbReference>
<organism evidence="4">
    <name type="scientific">marine sediment metagenome</name>
    <dbReference type="NCBI Taxonomy" id="412755"/>
    <lineage>
        <taxon>unclassified sequences</taxon>
        <taxon>metagenomes</taxon>
        <taxon>ecological metagenomes</taxon>
    </lineage>
</organism>
<dbReference type="GO" id="GO:0008408">
    <property type="term" value="F:3'-5' exonuclease activity"/>
    <property type="evidence" value="ECO:0007669"/>
    <property type="project" value="InterPro"/>
</dbReference>